<reference evidence="2" key="1">
    <citation type="journal article" date="2008" name="Nat. Genet.">
        <title>The Pristionchus pacificus genome provides a unique perspective on nematode lifestyle and parasitism.</title>
        <authorList>
            <person name="Dieterich C."/>
            <person name="Clifton S.W."/>
            <person name="Schuster L.N."/>
            <person name="Chinwalla A."/>
            <person name="Delehaunty K."/>
            <person name="Dinkelacker I."/>
            <person name="Fulton L."/>
            <person name="Fulton R."/>
            <person name="Godfrey J."/>
            <person name="Minx P."/>
            <person name="Mitreva M."/>
            <person name="Roeseler W."/>
            <person name="Tian H."/>
            <person name="Witte H."/>
            <person name="Yang S.P."/>
            <person name="Wilson R.K."/>
            <person name="Sommer R.J."/>
        </authorList>
    </citation>
    <scope>NUCLEOTIDE SEQUENCE [LARGE SCALE GENOMIC DNA]</scope>
    <source>
        <strain evidence="2">PS312</strain>
    </source>
</reference>
<accession>A0A8R1UEA2</accession>
<evidence type="ECO:0000313" key="1">
    <source>
        <dbReference type="EnsemblMetazoa" id="PPA23176.1"/>
    </source>
</evidence>
<keyword evidence="2" id="KW-1185">Reference proteome</keyword>
<dbReference type="Proteomes" id="UP000005239">
    <property type="component" value="Unassembled WGS sequence"/>
</dbReference>
<organism evidence="1 2">
    <name type="scientific">Pristionchus pacificus</name>
    <name type="common">Parasitic nematode worm</name>
    <dbReference type="NCBI Taxonomy" id="54126"/>
    <lineage>
        <taxon>Eukaryota</taxon>
        <taxon>Metazoa</taxon>
        <taxon>Ecdysozoa</taxon>
        <taxon>Nematoda</taxon>
        <taxon>Chromadorea</taxon>
        <taxon>Rhabditida</taxon>
        <taxon>Rhabditina</taxon>
        <taxon>Diplogasteromorpha</taxon>
        <taxon>Diplogasteroidea</taxon>
        <taxon>Neodiplogasteridae</taxon>
        <taxon>Pristionchus</taxon>
    </lineage>
</organism>
<name>A0A2A6CPN4_PRIPA</name>
<accession>A0A2A6CPN4</accession>
<gene>
    <name evidence="1" type="primary">WBGene00112730</name>
</gene>
<evidence type="ECO:0000313" key="2">
    <source>
        <dbReference type="Proteomes" id="UP000005239"/>
    </source>
</evidence>
<dbReference type="AlphaFoldDB" id="A0A2A6CPN4"/>
<dbReference type="EnsemblMetazoa" id="PPA23176.1">
    <property type="protein sequence ID" value="PPA23176.1"/>
    <property type="gene ID" value="WBGene00112730"/>
</dbReference>
<protein>
    <submittedName>
        <fullName evidence="1">Uncharacterized protein</fullName>
    </submittedName>
</protein>
<sequence>MRVLIFCMPGSAIQTNSLSLQLFVIEAFFRWYVVASNRISGINKNQSQSPQPLKIRAVCFAIFLPTVVLLVGLFSRTQELALGFRYENEHVQFGPKQEILPRRFRSICTSKANAKNTCDSHDDYCVHHEAK</sequence>
<proteinExistence type="predicted"/>
<reference evidence="1" key="2">
    <citation type="submission" date="2022-06" db="UniProtKB">
        <authorList>
            <consortium name="EnsemblMetazoa"/>
        </authorList>
    </citation>
    <scope>IDENTIFICATION</scope>
    <source>
        <strain evidence="1">PS312</strain>
    </source>
</reference>